<comment type="similarity">
    <text evidence="3">Belongs to the snRNP SmB/SmN family.</text>
</comment>
<organism evidence="14 15">
    <name type="scientific">Beta vulgaris subsp. vulgaris</name>
    <name type="common">Beet</name>
    <dbReference type="NCBI Taxonomy" id="3555"/>
    <lineage>
        <taxon>Eukaryota</taxon>
        <taxon>Viridiplantae</taxon>
        <taxon>Streptophyta</taxon>
        <taxon>Embryophyta</taxon>
        <taxon>Tracheophyta</taxon>
        <taxon>Spermatophyta</taxon>
        <taxon>Magnoliopsida</taxon>
        <taxon>eudicotyledons</taxon>
        <taxon>Gunneridae</taxon>
        <taxon>Pentapetalae</taxon>
        <taxon>Caryophyllales</taxon>
        <taxon>Chenopodiaceae</taxon>
        <taxon>Betoideae</taxon>
        <taxon>Beta</taxon>
    </lineage>
</organism>
<dbReference type="InterPro" id="IPR017131">
    <property type="entry name" value="snRNP-assoc_SmB/SmN"/>
</dbReference>
<dbReference type="GO" id="GO:0005737">
    <property type="term" value="C:cytoplasm"/>
    <property type="evidence" value="ECO:0007669"/>
    <property type="project" value="UniProtKB-SubCell"/>
</dbReference>
<evidence type="ECO:0000256" key="10">
    <source>
        <dbReference type="ARBA" id="ARBA00023274"/>
    </source>
</evidence>
<dbReference type="KEGG" id="bvg:104886497"/>
<dbReference type="OMA" id="KMINYRM"/>
<dbReference type="PANTHER" id="PTHR10701">
    <property type="entry name" value="SMALL NUCLEAR RIBONUCLEOPROTEIN-ASSOCIATED PROTEIN B AND N"/>
    <property type="match status" value="1"/>
</dbReference>
<comment type="subcellular location">
    <subcellularLocation>
        <location evidence="2">Cytoplasm</location>
    </subcellularLocation>
    <subcellularLocation>
        <location evidence="1">Nucleus</location>
    </subcellularLocation>
</comment>
<dbReference type="InterPro" id="IPR050914">
    <property type="entry name" value="snRNP_SmB/NAA38-like"/>
</dbReference>
<dbReference type="GO" id="GO:0071013">
    <property type="term" value="C:catalytic step 2 spliceosome"/>
    <property type="evidence" value="ECO:0007669"/>
    <property type="project" value="TreeGrafter"/>
</dbReference>
<evidence type="ECO:0000313" key="15">
    <source>
        <dbReference type="Proteomes" id="UP000035740"/>
    </source>
</evidence>
<feature type="domain" description="Sm" evidence="13">
    <location>
        <begin position="4"/>
        <end position="93"/>
    </location>
</feature>
<protein>
    <recommendedName>
        <fullName evidence="11">Sm protein B</fullName>
    </recommendedName>
</protein>
<reference evidence="14 15" key="1">
    <citation type="journal article" date="2014" name="Nature">
        <title>The genome of the recently domesticated crop plant sugar beet (Beta vulgaris).</title>
        <authorList>
            <person name="Dohm J.C."/>
            <person name="Minoche A.E."/>
            <person name="Holtgrawe D."/>
            <person name="Capella-Gutierrez S."/>
            <person name="Zakrzewski F."/>
            <person name="Tafer H."/>
            <person name="Rupp O."/>
            <person name="Sorensen T.R."/>
            <person name="Stracke R."/>
            <person name="Reinhardt R."/>
            <person name="Goesmann A."/>
            <person name="Kraft T."/>
            <person name="Schulz B."/>
            <person name="Stadler P.F."/>
            <person name="Schmidt T."/>
            <person name="Gabaldon T."/>
            <person name="Lehrach H."/>
            <person name="Weisshaar B."/>
            <person name="Himmelbauer H."/>
        </authorList>
    </citation>
    <scope>NUCLEOTIDE SEQUENCE [LARGE SCALE GENOMIC DNA]</scope>
    <source>
        <tissue evidence="14">Taproot</tissue>
    </source>
</reference>
<accession>A0A0J8D1F7</accession>
<dbReference type="Gene3D" id="2.30.30.100">
    <property type="match status" value="1"/>
</dbReference>
<feature type="compositionally biased region" description="Low complexity" evidence="12">
    <location>
        <begin position="210"/>
        <end position="229"/>
    </location>
</feature>
<keyword evidence="5" id="KW-0507">mRNA processing</keyword>
<proteinExistence type="inferred from homology"/>
<dbReference type="PIRSF" id="PIRSF037187">
    <property type="entry name" value="snRNP_SmB/SmN"/>
    <property type="match status" value="1"/>
</dbReference>
<dbReference type="GO" id="GO:0000398">
    <property type="term" value="P:mRNA splicing, via spliceosome"/>
    <property type="evidence" value="ECO:0007669"/>
    <property type="project" value="TreeGrafter"/>
</dbReference>
<keyword evidence="8" id="KW-0508">mRNA splicing</keyword>
<evidence type="ECO:0000256" key="8">
    <source>
        <dbReference type="ARBA" id="ARBA00023187"/>
    </source>
</evidence>
<evidence type="ECO:0000313" key="14">
    <source>
        <dbReference type="EMBL" id="KMT17983.1"/>
    </source>
</evidence>
<feature type="region of interest" description="Disordered" evidence="12">
    <location>
        <begin position="50"/>
        <end position="70"/>
    </location>
</feature>
<evidence type="ECO:0000256" key="2">
    <source>
        <dbReference type="ARBA" id="ARBA00004496"/>
    </source>
</evidence>
<evidence type="ECO:0000256" key="3">
    <source>
        <dbReference type="ARBA" id="ARBA00009123"/>
    </source>
</evidence>
<keyword evidence="4" id="KW-0963">Cytoplasm</keyword>
<evidence type="ECO:0000256" key="12">
    <source>
        <dbReference type="SAM" id="MobiDB-lite"/>
    </source>
</evidence>
<name>A0A0J8D1F7_BETVV</name>
<dbReference type="CDD" id="cd01717">
    <property type="entry name" value="Sm_B"/>
    <property type="match status" value="1"/>
</dbReference>
<sequence length="288" mass="30487">MSMSKSSKMLQYINYRMRVTIQDGRQLVGKFLAFDRHMNLVLGDCEEFRKLPSTKGSKSNKTNSNEEREDRRTLGLLVLRGEEVISMTVEGPPPPEESRAKSMGAAAMAGPGLGRAAGRGIPTAPLVHAQPGLSGPVRGVGGPAPGMMQPQISRPPVPAPQLSAPAMNYPGAPVIRPPGQQMPGFPPPGGPPRGPPHQVPPPGQYPPGSRPGSAPPGHFQMPPQYAQRPGMPPPPMMRGPPPPPRPGMPAPPHPGMPPPPGGQMHYGPPRPGMPPPPNPQQPPQNQQQ</sequence>
<evidence type="ECO:0000256" key="5">
    <source>
        <dbReference type="ARBA" id="ARBA00022664"/>
    </source>
</evidence>
<feature type="compositionally biased region" description="Pro residues" evidence="12">
    <location>
        <begin position="268"/>
        <end position="282"/>
    </location>
</feature>
<dbReference type="eggNOG" id="KOG3168">
    <property type="taxonomic scope" value="Eukaryota"/>
</dbReference>
<evidence type="ECO:0000256" key="11">
    <source>
        <dbReference type="ARBA" id="ARBA00041355"/>
    </source>
</evidence>
<dbReference type="GO" id="GO:0070990">
    <property type="term" value="F:snRNP binding"/>
    <property type="evidence" value="ECO:0007669"/>
    <property type="project" value="TreeGrafter"/>
</dbReference>
<feature type="compositionally biased region" description="Pro residues" evidence="12">
    <location>
        <begin position="184"/>
        <end position="209"/>
    </location>
</feature>
<dbReference type="Pfam" id="PF01423">
    <property type="entry name" value="LSM"/>
    <property type="match status" value="1"/>
</dbReference>
<evidence type="ECO:0000256" key="9">
    <source>
        <dbReference type="ARBA" id="ARBA00023242"/>
    </source>
</evidence>
<dbReference type="InterPro" id="IPR001163">
    <property type="entry name" value="Sm_dom_euk/arc"/>
</dbReference>
<dbReference type="PANTHER" id="PTHR10701:SF0">
    <property type="entry name" value="SMALL NUCLEAR RIBONUCLEOPROTEIN-ASSOCIATED PROTEIN B"/>
    <property type="match status" value="1"/>
</dbReference>
<gene>
    <name evidence="14" type="ORF">BVRB_2g033290</name>
</gene>
<dbReference type="SMART" id="SM00651">
    <property type="entry name" value="Sm"/>
    <property type="match status" value="1"/>
</dbReference>
<dbReference type="EMBL" id="KQ090040">
    <property type="protein sequence ID" value="KMT17983.1"/>
    <property type="molecule type" value="Genomic_DNA"/>
</dbReference>
<dbReference type="Gramene" id="KMT17983">
    <property type="protein sequence ID" value="KMT17983"/>
    <property type="gene ID" value="BVRB_2g033290"/>
</dbReference>
<dbReference type="PROSITE" id="PS52002">
    <property type="entry name" value="SM"/>
    <property type="match status" value="1"/>
</dbReference>
<dbReference type="InterPro" id="IPR047575">
    <property type="entry name" value="Sm"/>
</dbReference>
<dbReference type="AlphaFoldDB" id="A0A0J8D1F7"/>
<keyword evidence="10" id="KW-0687">Ribonucleoprotein</keyword>
<feature type="region of interest" description="Disordered" evidence="12">
    <location>
        <begin position="141"/>
        <end position="288"/>
    </location>
</feature>
<evidence type="ECO:0000256" key="1">
    <source>
        <dbReference type="ARBA" id="ARBA00004123"/>
    </source>
</evidence>
<dbReference type="Proteomes" id="UP000035740">
    <property type="component" value="Chromosome 2"/>
</dbReference>
<evidence type="ECO:0000259" key="13">
    <source>
        <dbReference type="PROSITE" id="PS52002"/>
    </source>
</evidence>
<dbReference type="FunFam" id="2.30.30.100:FF:000004">
    <property type="entry name" value="Small nuclear ribonucleoprotein-associated proteins"/>
    <property type="match status" value="1"/>
</dbReference>
<dbReference type="GO" id="GO:0003723">
    <property type="term" value="F:RNA binding"/>
    <property type="evidence" value="ECO:0007669"/>
    <property type="project" value="UniProtKB-KW"/>
</dbReference>
<dbReference type="GO" id="GO:0005682">
    <property type="term" value="C:U5 snRNP"/>
    <property type="evidence" value="ECO:0007669"/>
    <property type="project" value="TreeGrafter"/>
</dbReference>
<keyword evidence="7" id="KW-0694">RNA-binding</keyword>
<feature type="compositionally biased region" description="Low complexity" evidence="12">
    <location>
        <begin position="53"/>
        <end position="63"/>
    </location>
</feature>
<dbReference type="GO" id="GO:0005686">
    <property type="term" value="C:U2 snRNP"/>
    <property type="evidence" value="ECO:0007669"/>
    <property type="project" value="TreeGrafter"/>
</dbReference>
<evidence type="ECO:0000256" key="7">
    <source>
        <dbReference type="ARBA" id="ARBA00022884"/>
    </source>
</evidence>
<dbReference type="OrthoDB" id="2020720at2759"/>
<feature type="compositionally biased region" description="Pro residues" evidence="12">
    <location>
        <begin position="230"/>
        <end position="261"/>
    </location>
</feature>
<dbReference type="GO" id="GO:0005685">
    <property type="term" value="C:U1 snRNP"/>
    <property type="evidence" value="ECO:0007669"/>
    <property type="project" value="TreeGrafter"/>
</dbReference>
<dbReference type="InterPro" id="IPR010920">
    <property type="entry name" value="LSM_dom_sf"/>
</dbReference>
<evidence type="ECO:0000256" key="4">
    <source>
        <dbReference type="ARBA" id="ARBA00022490"/>
    </source>
</evidence>
<keyword evidence="9" id="KW-0539">Nucleus</keyword>
<dbReference type="GO" id="GO:0005687">
    <property type="term" value="C:U4 snRNP"/>
    <property type="evidence" value="ECO:0007669"/>
    <property type="project" value="TreeGrafter"/>
</dbReference>
<evidence type="ECO:0000256" key="6">
    <source>
        <dbReference type="ARBA" id="ARBA00022737"/>
    </source>
</evidence>
<keyword evidence="15" id="KW-1185">Reference proteome</keyword>
<dbReference type="SUPFAM" id="SSF50182">
    <property type="entry name" value="Sm-like ribonucleoproteins"/>
    <property type="match status" value="1"/>
</dbReference>
<keyword evidence="6" id="KW-0677">Repeat</keyword>
<dbReference type="GO" id="GO:0046540">
    <property type="term" value="C:U4/U6 x U5 tri-snRNP complex"/>
    <property type="evidence" value="ECO:0007669"/>
    <property type="project" value="TreeGrafter"/>
</dbReference>
<dbReference type="GO" id="GO:0071004">
    <property type="term" value="C:U2-type prespliceosome"/>
    <property type="evidence" value="ECO:0007669"/>
    <property type="project" value="TreeGrafter"/>
</dbReference>